<dbReference type="EMBL" id="SPLM01000002">
    <property type="protein sequence ID" value="TMW68698.1"/>
    <property type="molecule type" value="Genomic_DNA"/>
</dbReference>
<evidence type="ECO:0000256" key="8">
    <source>
        <dbReference type="ARBA" id="ARBA00022801"/>
    </source>
</evidence>
<evidence type="ECO:0000256" key="4">
    <source>
        <dbReference type="ARBA" id="ARBA00022490"/>
    </source>
</evidence>
<dbReference type="InterPro" id="IPR050611">
    <property type="entry name" value="ABCF"/>
</dbReference>
<dbReference type="InterPro" id="IPR021133">
    <property type="entry name" value="HEAT_type_2"/>
</dbReference>
<dbReference type="PROSITE" id="PS50077">
    <property type="entry name" value="HEAT_REPEAT"/>
    <property type="match status" value="1"/>
</dbReference>
<dbReference type="InterPro" id="IPR023780">
    <property type="entry name" value="Chromo_domain"/>
</dbReference>
<dbReference type="SUPFAM" id="SSF54160">
    <property type="entry name" value="Chromo domain-like"/>
    <property type="match status" value="1"/>
</dbReference>
<dbReference type="AlphaFoldDB" id="A0A8K1FSM3"/>
<keyword evidence="6" id="KW-0547">Nucleotide-binding</keyword>
<dbReference type="SUPFAM" id="SSF52540">
    <property type="entry name" value="P-loop containing nucleoside triphosphate hydrolases"/>
    <property type="match status" value="2"/>
</dbReference>
<dbReference type="GO" id="GO:0005524">
    <property type="term" value="F:ATP binding"/>
    <property type="evidence" value="ECO:0007669"/>
    <property type="project" value="UniProtKB-KW"/>
</dbReference>
<dbReference type="Pfam" id="PF24984">
    <property type="entry name" value="HEAT_EF3_GNC1"/>
    <property type="match status" value="1"/>
</dbReference>
<evidence type="ECO:0000256" key="9">
    <source>
        <dbReference type="ARBA" id="ARBA00022840"/>
    </source>
</evidence>
<dbReference type="Pfam" id="PF00005">
    <property type="entry name" value="ABC_tran"/>
    <property type="match status" value="2"/>
</dbReference>
<dbReference type="GO" id="GO:0005737">
    <property type="term" value="C:cytoplasm"/>
    <property type="evidence" value="ECO:0007669"/>
    <property type="project" value="UniProtKB-SubCell"/>
</dbReference>
<proteinExistence type="inferred from homology"/>
<dbReference type="PANTHER" id="PTHR19211:SF5">
    <property type="entry name" value="ELONGATION FACTOR 3A-RELATED"/>
    <property type="match status" value="1"/>
</dbReference>
<keyword evidence="7" id="KW-0251">Elongation factor</keyword>
<dbReference type="GO" id="GO:0016887">
    <property type="term" value="F:ATP hydrolysis activity"/>
    <property type="evidence" value="ECO:0007669"/>
    <property type="project" value="InterPro"/>
</dbReference>
<evidence type="ECO:0000256" key="1">
    <source>
        <dbReference type="ARBA" id="ARBA00004496"/>
    </source>
</evidence>
<dbReference type="CDD" id="cd18626">
    <property type="entry name" value="CD_eEF3"/>
    <property type="match status" value="1"/>
</dbReference>
<keyword evidence="9" id="KW-0067">ATP-binding</keyword>
<dbReference type="InterPro" id="IPR015688">
    <property type="entry name" value="eEF3_ABC2_chromodomain-like"/>
</dbReference>
<dbReference type="Gene3D" id="1.20.1390.20">
    <property type="match status" value="1"/>
</dbReference>
<evidence type="ECO:0000256" key="2">
    <source>
        <dbReference type="ARBA" id="ARBA00004815"/>
    </source>
</evidence>
<dbReference type="GO" id="GO:0003746">
    <property type="term" value="F:translation elongation factor activity"/>
    <property type="evidence" value="ECO:0007669"/>
    <property type="project" value="UniProtKB-KW"/>
</dbReference>
<evidence type="ECO:0000256" key="5">
    <source>
        <dbReference type="ARBA" id="ARBA00022737"/>
    </source>
</evidence>
<evidence type="ECO:0000256" key="6">
    <source>
        <dbReference type="ARBA" id="ARBA00022741"/>
    </source>
</evidence>
<evidence type="ECO:0000259" key="16">
    <source>
        <dbReference type="PROSITE" id="PS50013"/>
    </source>
</evidence>
<dbReference type="FunFam" id="3.40.50.300:FF:000193">
    <property type="entry name" value="Probable Elongation factor 3"/>
    <property type="match status" value="1"/>
</dbReference>
<keyword evidence="5" id="KW-0677">Repeat</keyword>
<evidence type="ECO:0000256" key="15">
    <source>
        <dbReference type="PROSITE-ProRule" id="PRU00103"/>
    </source>
</evidence>
<evidence type="ECO:0000313" key="18">
    <source>
        <dbReference type="EMBL" id="TMW68698.1"/>
    </source>
</evidence>
<accession>A0A8K1FSM3</accession>
<dbReference type="Pfam" id="PF24987">
    <property type="entry name" value="HEAT_EF3_N"/>
    <property type="match status" value="1"/>
</dbReference>
<dbReference type="InterPro" id="IPR016197">
    <property type="entry name" value="Chromo-like_dom_sf"/>
</dbReference>
<gene>
    <name evidence="18" type="ORF">Poli38472_006166</name>
</gene>
<dbReference type="PROSITE" id="PS00211">
    <property type="entry name" value="ABC_TRANSPORTER_1"/>
    <property type="match status" value="2"/>
</dbReference>
<evidence type="ECO:0000256" key="10">
    <source>
        <dbReference type="ARBA" id="ARBA00022884"/>
    </source>
</evidence>
<comment type="catalytic activity">
    <reaction evidence="12">
        <text>ATP + H2O = ADP + phosphate + H(+)</text>
        <dbReference type="Rhea" id="RHEA:13065"/>
        <dbReference type="ChEBI" id="CHEBI:15377"/>
        <dbReference type="ChEBI" id="CHEBI:15378"/>
        <dbReference type="ChEBI" id="CHEBI:30616"/>
        <dbReference type="ChEBI" id="CHEBI:43474"/>
        <dbReference type="ChEBI" id="CHEBI:456216"/>
    </reaction>
</comment>
<dbReference type="OrthoDB" id="2110130at2759"/>
<dbReference type="FunFam" id="1.25.10.10:FF:000076">
    <property type="entry name" value="Elongation factor 3"/>
    <property type="match status" value="1"/>
</dbReference>
<dbReference type="InterPro" id="IPR047038">
    <property type="entry name" value="eEF3_chromodomain-like_sf"/>
</dbReference>
<evidence type="ECO:0000259" key="17">
    <source>
        <dbReference type="PROSITE" id="PS50893"/>
    </source>
</evidence>
<evidence type="ECO:0000313" key="19">
    <source>
        <dbReference type="Proteomes" id="UP000794436"/>
    </source>
</evidence>
<dbReference type="InterPro" id="IPR016024">
    <property type="entry name" value="ARM-type_fold"/>
</dbReference>
<dbReference type="InterPro" id="IPR011989">
    <property type="entry name" value="ARM-like"/>
</dbReference>
<dbReference type="PROSITE" id="PS50893">
    <property type="entry name" value="ABC_TRANSPORTER_2"/>
    <property type="match status" value="2"/>
</dbReference>
<dbReference type="Gene3D" id="3.40.50.300">
    <property type="entry name" value="P-loop containing nucleotide triphosphate hydrolases"/>
    <property type="match status" value="2"/>
</dbReference>
<name>A0A8K1FSM3_PYTOL</name>
<dbReference type="GO" id="GO:0003723">
    <property type="term" value="F:RNA binding"/>
    <property type="evidence" value="ECO:0007669"/>
    <property type="project" value="UniProtKB-KW"/>
</dbReference>
<dbReference type="SMART" id="SM01349">
    <property type="entry name" value="TOG"/>
    <property type="match status" value="1"/>
</dbReference>
<feature type="domain" description="Chromo" evidence="16">
    <location>
        <begin position="809"/>
        <end position="869"/>
    </location>
</feature>
<dbReference type="FunFam" id="2.40.50.990:FF:000002">
    <property type="entry name" value="mRNA export factor elf1"/>
    <property type="match status" value="1"/>
</dbReference>
<dbReference type="UniPathway" id="UPA00345"/>
<dbReference type="InterPro" id="IPR003439">
    <property type="entry name" value="ABC_transporter-like_ATP-bd"/>
</dbReference>
<organism evidence="18 19">
    <name type="scientific">Pythium oligandrum</name>
    <name type="common">Mycoparasitic fungus</name>
    <dbReference type="NCBI Taxonomy" id="41045"/>
    <lineage>
        <taxon>Eukaryota</taxon>
        <taxon>Sar</taxon>
        <taxon>Stramenopiles</taxon>
        <taxon>Oomycota</taxon>
        <taxon>Peronosporomycetes</taxon>
        <taxon>Pythiales</taxon>
        <taxon>Pythiaceae</taxon>
        <taxon>Pythium</taxon>
    </lineage>
</organism>
<dbReference type="InterPro" id="IPR017871">
    <property type="entry name" value="ABC_transporter-like_CS"/>
</dbReference>
<dbReference type="Gene3D" id="1.25.10.10">
    <property type="entry name" value="Leucine-rich Repeat Variant"/>
    <property type="match status" value="1"/>
</dbReference>
<comment type="subcellular location">
    <subcellularLocation>
        <location evidence="1">Cytoplasm</location>
    </subcellularLocation>
</comment>
<dbReference type="InterPro" id="IPR003593">
    <property type="entry name" value="AAA+_ATPase"/>
</dbReference>
<evidence type="ECO:0000256" key="3">
    <source>
        <dbReference type="ARBA" id="ARBA00011054"/>
    </source>
</evidence>
<dbReference type="SMART" id="SM00382">
    <property type="entry name" value="AAA"/>
    <property type="match status" value="2"/>
</dbReference>
<feature type="domain" description="ABC transporter" evidence="17">
    <location>
        <begin position="427"/>
        <end position="661"/>
    </location>
</feature>
<dbReference type="PROSITE" id="PS50013">
    <property type="entry name" value="CHROMO_2"/>
    <property type="match status" value="1"/>
</dbReference>
<dbReference type="InterPro" id="IPR034085">
    <property type="entry name" value="TOG"/>
</dbReference>
<dbReference type="CDD" id="cd03221">
    <property type="entry name" value="ABCF_EF-3"/>
    <property type="match status" value="1"/>
</dbReference>
<comment type="similarity">
    <text evidence="3">Belongs to the ABC transporter superfamily. ABCF family. EF3 subfamily.</text>
</comment>
<protein>
    <recommendedName>
        <fullName evidence="13">Elongation factor 3</fullName>
    </recommendedName>
    <alternativeName>
        <fullName evidence="14">Eukaryotic elongation factor 3</fullName>
    </alternativeName>
</protein>
<keyword evidence="10" id="KW-0694">RNA-binding</keyword>
<feature type="repeat" description="HEAT" evidence="15">
    <location>
        <begin position="180"/>
        <end position="218"/>
    </location>
</feature>
<dbReference type="SUPFAM" id="SSF48371">
    <property type="entry name" value="ARM repeat"/>
    <property type="match status" value="1"/>
</dbReference>
<feature type="domain" description="ABC transporter" evidence="17">
    <location>
        <begin position="681"/>
        <end position="996"/>
    </location>
</feature>
<dbReference type="Gene3D" id="2.40.50.990">
    <property type="match status" value="1"/>
</dbReference>
<keyword evidence="4" id="KW-0963">Cytoplasm</keyword>
<evidence type="ECO:0000256" key="7">
    <source>
        <dbReference type="ARBA" id="ARBA00022768"/>
    </source>
</evidence>
<comment type="pathway">
    <text evidence="2">Protein biosynthesis; polypeptide chain elongation.</text>
</comment>
<dbReference type="InterPro" id="IPR000953">
    <property type="entry name" value="Chromo/chromo_shadow_dom"/>
</dbReference>
<dbReference type="Pfam" id="PF00385">
    <property type="entry name" value="Chromo"/>
    <property type="match status" value="1"/>
</dbReference>
<evidence type="ECO:0000256" key="12">
    <source>
        <dbReference type="ARBA" id="ARBA00049360"/>
    </source>
</evidence>
<evidence type="ECO:0000256" key="14">
    <source>
        <dbReference type="ARBA" id="ARBA00050045"/>
    </source>
</evidence>
<dbReference type="Proteomes" id="UP000794436">
    <property type="component" value="Unassembled WGS sequence"/>
</dbReference>
<evidence type="ECO:0000256" key="11">
    <source>
        <dbReference type="ARBA" id="ARBA00022917"/>
    </source>
</evidence>
<reference evidence="18" key="1">
    <citation type="submission" date="2019-03" db="EMBL/GenBank/DDBJ databases">
        <title>Long read genome sequence of the mycoparasitic Pythium oligandrum ATCC 38472 isolated from sugarbeet rhizosphere.</title>
        <authorList>
            <person name="Gaulin E."/>
        </authorList>
    </citation>
    <scope>NUCLEOTIDE SEQUENCE</scope>
    <source>
        <strain evidence="18">ATCC 38472_TT</strain>
    </source>
</reference>
<keyword evidence="8" id="KW-0378">Hydrolase</keyword>
<keyword evidence="11" id="KW-0648">Protein biosynthesis</keyword>
<comment type="caution">
    <text evidence="18">The sequence shown here is derived from an EMBL/GenBank/DDBJ whole genome shotgun (WGS) entry which is preliminary data.</text>
</comment>
<keyword evidence="19" id="KW-1185">Reference proteome</keyword>
<dbReference type="InterPro" id="IPR027417">
    <property type="entry name" value="P-loop_NTPase"/>
</dbReference>
<dbReference type="SMART" id="SM00298">
    <property type="entry name" value="CHROMO"/>
    <property type="match status" value="1"/>
</dbReference>
<sequence>MAPYSPAEGISKLAIDKSKHFTEALKQAFKADADDKKKFAAEKLSELINNDKEINLGVVASQLHDALVGNDADAKLVASYLIDDLMQKYAERTEAYIAPLLEDLLDLFADKKVSVRPAAEEAALTIISSVNKNYTIRLLPILFSGLDRTKKWQTKKIALDLIAELSTIAPYQIGRLLPDIIPVVTDCMWDTRADVKVAAKETLTKVCHVVGNMDIEPFIPALISCMANPSEVAECTHKLASTTFVRTVEAPALALMEPLLQRALKEGKTAVKRQAAVIIDNMCKLMDDPAEAQLFMPKLLPGLKKIIETVADPECRDVATRAHNTLFVAGGSVEVSEDDMKVDYENILKVVKESVAEDAAAKKAEIDDFTLNYVAGICFFLVVARNFNKSTFETTVTTYFKNFMEAAAAKPVADAIRDRCFRENKSIFIEDVDCDEGKPDLCNCEFSLAYGGMILLNNARLRLKRGHRYGLCGPNGCGKSTLMRAISKGQLEGFPKQDELKTVFVEHNLQAEEADLPVLDFMFCDDALKSLPREEVREMLSSVGFTDEMQALPVGALSGGWKMKLELARAMLMKADILLLDEPTNHLDVKNVAWLENYLNSLTNVTSIMVSHDSGFLDNVCTNIIHYENRKLKIYKGNLSKFVEVKPEAKTYYELEAAAFKFTFPEPGFLADIKNKGKPIIRLTNCSYQYPGRDKPSISGISVTCSLASRIAVLGPNGAGKSTMIKMLTGEVEPTSGTVWKHPALRFAYVAQHAFHHIEEHLDISANQYIQWRFQSGEDKELLAKETRKLTPEEKAKFKLPVNWEGEKRTLEEIVSRRKLKKSFEYEIKWDKLPVDQNSWIPREKLEKWGWDKLLQIADDREAARANLQARPVTALAVQKHLDNFGLGAEFGTHSRMRGLSGGQKVKVVLGAAMWLNPHILVLDEPTNYLDRDSLGALATAIREFNGGVVMISHNNEFTSALCQETWNVDAGLLSIDGQVPEDKTKIEQKDEEEVIDAFGNVQKTKIKRKLTRKEIKAKAKAKKEAEKRGEYWSDSDDEE</sequence>
<dbReference type="InterPro" id="IPR047036">
    <property type="entry name" value="EF3_4HB_sf"/>
</dbReference>
<evidence type="ECO:0000256" key="13">
    <source>
        <dbReference type="ARBA" id="ARBA00050030"/>
    </source>
</evidence>
<dbReference type="PANTHER" id="PTHR19211">
    <property type="entry name" value="ATP-BINDING TRANSPORT PROTEIN-RELATED"/>
    <property type="match status" value="1"/>
</dbReference>